<gene>
    <name evidence="2" type="ORF">CLUMA_CG000965</name>
</gene>
<evidence type="ECO:0000256" key="1">
    <source>
        <dbReference type="SAM" id="Phobius"/>
    </source>
</evidence>
<dbReference type="EMBL" id="CVRI01000004">
    <property type="protein sequence ID" value="CRK87156.1"/>
    <property type="molecule type" value="Genomic_DNA"/>
</dbReference>
<dbReference type="AlphaFoldDB" id="A0A1J1HIC3"/>
<protein>
    <submittedName>
        <fullName evidence="2">CLUMA_CG000965, isoform A</fullName>
    </submittedName>
</protein>
<name>A0A1J1HIC3_9DIPT</name>
<sequence>MPVGRVAGGNYYGGHLTNTGQSYAGINENIMYISIGMAIIIAILITIALIYIAYEKCQKRRARKAYYVTA</sequence>
<keyword evidence="1" id="KW-0812">Transmembrane</keyword>
<keyword evidence="1" id="KW-1133">Transmembrane helix</keyword>
<reference evidence="2 3" key="1">
    <citation type="submission" date="2015-04" db="EMBL/GenBank/DDBJ databases">
        <authorList>
            <person name="Syromyatnikov M.Y."/>
            <person name="Popov V.N."/>
        </authorList>
    </citation>
    <scope>NUCLEOTIDE SEQUENCE [LARGE SCALE GENOMIC DNA]</scope>
</reference>
<accession>A0A1J1HIC3</accession>
<proteinExistence type="predicted"/>
<evidence type="ECO:0000313" key="2">
    <source>
        <dbReference type="EMBL" id="CRK87156.1"/>
    </source>
</evidence>
<organism evidence="2 3">
    <name type="scientific">Clunio marinus</name>
    <dbReference type="NCBI Taxonomy" id="568069"/>
    <lineage>
        <taxon>Eukaryota</taxon>
        <taxon>Metazoa</taxon>
        <taxon>Ecdysozoa</taxon>
        <taxon>Arthropoda</taxon>
        <taxon>Hexapoda</taxon>
        <taxon>Insecta</taxon>
        <taxon>Pterygota</taxon>
        <taxon>Neoptera</taxon>
        <taxon>Endopterygota</taxon>
        <taxon>Diptera</taxon>
        <taxon>Nematocera</taxon>
        <taxon>Chironomoidea</taxon>
        <taxon>Chironomidae</taxon>
        <taxon>Clunio</taxon>
    </lineage>
</organism>
<keyword evidence="1" id="KW-0472">Membrane</keyword>
<keyword evidence="3" id="KW-1185">Reference proteome</keyword>
<dbReference type="Proteomes" id="UP000183832">
    <property type="component" value="Unassembled WGS sequence"/>
</dbReference>
<feature type="transmembrane region" description="Helical" evidence="1">
    <location>
        <begin position="30"/>
        <end position="54"/>
    </location>
</feature>
<evidence type="ECO:0000313" key="3">
    <source>
        <dbReference type="Proteomes" id="UP000183832"/>
    </source>
</evidence>